<keyword evidence="4" id="KW-1133">Transmembrane helix</keyword>
<dbReference type="EMBL" id="JAPKFM010000009">
    <property type="protein sequence ID" value="MCX2964564.1"/>
    <property type="molecule type" value="Genomic_DNA"/>
</dbReference>
<gene>
    <name evidence="6" type="ORF">OSB52_10720</name>
</gene>
<keyword evidence="7" id="KW-1185">Reference proteome</keyword>
<name>A0A9X3D5C1_9ACTN</name>
<dbReference type="Pfam" id="PF13490">
    <property type="entry name" value="zf-HC2"/>
    <property type="match status" value="1"/>
</dbReference>
<keyword evidence="4" id="KW-0472">Membrane</keyword>
<feature type="transmembrane region" description="Helical" evidence="4">
    <location>
        <begin position="87"/>
        <end position="106"/>
    </location>
</feature>
<keyword evidence="4" id="KW-0812">Transmembrane</keyword>
<dbReference type="RefSeq" id="WP_266061624.1">
    <property type="nucleotide sequence ID" value="NZ_JAPKFM010000009.1"/>
</dbReference>
<proteinExistence type="predicted"/>
<feature type="region of interest" description="Disordered" evidence="3">
    <location>
        <begin position="200"/>
        <end position="224"/>
    </location>
</feature>
<evidence type="ECO:0000256" key="2">
    <source>
        <dbReference type="ARBA" id="ARBA00023163"/>
    </source>
</evidence>
<evidence type="ECO:0000259" key="5">
    <source>
        <dbReference type="Pfam" id="PF13490"/>
    </source>
</evidence>
<comment type="caution">
    <text evidence="6">The sequence shown here is derived from an EMBL/GenBank/DDBJ whole genome shotgun (WGS) entry which is preliminary data.</text>
</comment>
<evidence type="ECO:0000256" key="1">
    <source>
        <dbReference type="ARBA" id="ARBA00023015"/>
    </source>
</evidence>
<keyword evidence="2" id="KW-0804">Transcription</keyword>
<evidence type="ECO:0000256" key="4">
    <source>
        <dbReference type="SAM" id="Phobius"/>
    </source>
</evidence>
<evidence type="ECO:0000313" key="6">
    <source>
        <dbReference type="EMBL" id="MCX2964564.1"/>
    </source>
</evidence>
<dbReference type="InterPro" id="IPR041916">
    <property type="entry name" value="Anti_sigma_zinc_sf"/>
</dbReference>
<accession>A0A9X3D5C1</accession>
<dbReference type="InterPro" id="IPR027383">
    <property type="entry name" value="Znf_put"/>
</dbReference>
<feature type="domain" description="Putative zinc-finger" evidence="5">
    <location>
        <begin position="2"/>
        <end position="33"/>
    </location>
</feature>
<evidence type="ECO:0000256" key="3">
    <source>
        <dbReference type="SAM" id="MobiDB-lite"/>
    </source>
</evidence>
<feature type="transmembrane region" description="Helical" evidence="4">
    <location>
        <begin position="150"/>
        <end position="167"/>
    </location>
</feature>
<keyword evidence="1" id="KW-0805">Transcription regulation</keyword>
<dbReference type="AlphaFoldDB" id="A0A9X3D5C1"/>
<reference evidence="6" key="1">
    <citation type="submission" date="2022-10" db="EMBL/GenBank/DDBJ databases">
        <title>WGS of marine actinomycetes from Thailand.</title>
        <authorList>
            <person name="Thawai C."/>
        </authorList>
    </citation>
    <scope>NUCLEOTIDE SEQUENCE</scope>
    <source>
        <strain evidence="6">SW21</strain>
    </source>
</reference>
<feature type="transmembrane region" description="Helical" evidence="4">
    <location>
        <begin position="126"/>
        <end position="143"/>
    </location>
</feature>
<evidence type="ECO:0000313" key="7">
    <source>
        <dbReference type="Proteomes" id="UP001143347"/>
    </source>
</evidence>
<organism evidence="6 7">
    <name type="scientific">Gordonia aquimaris</name>
    <dbReference type="NCBI Taxonomy" id="2984863"/>
    <lineage>
        <taxon>Bacteria</taxon>
        <taxon>Bacillati</taxon>
        <taxon>Actinomycetota</taxon>
        <taxon>Actinomycetes</taxon>
        <taxon>Mycobacteriales</taxon>
        <taxon>Gordoniaceae</taxon>
        <taxon>Gordonia</taxon>
    </lineage>
</organism>
<sequence length="224" mass="23638">MAREALSARIDGEYEGVPSARVDEHLAECPSCRDWLAMATRQSGVLSELGRSEVPDLSSAVLDEVAPPSATSFAAVHLGVRRNIVRIGLTLAGAAQIVIAMVQMTGADFGMTHGGHPESTHLVNETTAWALALGVCMVVAAWWQRALPGLLVVLSVFTVVLAGYVIHDAIAGQVTLARMLSHLPVVVGLGFAAWGSLPRTPGSRSDGFDLDRWSSGPSPNHRAV</sequence>
<dbReference type="Proteomes" id="UP001143347">
    <property type="component" value="Unassembled WGS sequence"/>
</dbReference>
<dbReference type="Gene3D" id="1.10.10.1320">
    <property type="entry name" value="Anti-sigma factor, zinc-finger domain"/>
    <property type="match status" value="1"/>
</dbReference>
<protein>
    <submittedName>
        <fullName evidence="6">Zf-HC2 domain-containing protein</fullName>
    </submittedName>
</protein>